<dbReference type="InterPro" id="IPR035418">
    <property type="entry name" value="AraC-bd_2"/>
</dbReference>
<evidence type="ECO:0000256" key="3">
    <source>
        <dbReference type="ARBA" id="ARBA00023163"/>
    </source>
</evidence>
<keyword evidence="3" id="KW-0804">Transcription</keyword>
<evidence type="ECO:0000256" key="2">
    <source>
        <dbReference type="ARBA" id="ARBA00023125"/>
    </source>
</evidence>
<organism evidence="5 6">
    <name type="scientific">Nocardiopsis flavescens</name>
    <dbReference type="NCBI Taxonomy" id="758803"/>
    <lineage>
        <taxon>Bacteria</taxon>
        <taxon>Bacillati</taxon>
        <taxon>Actinomycetota</taxon>
        <taxon>Actinomycetes</taxon>
        <taxon>Streptosporangiales</taxon>
        <taxon>Nocardiopsidaceae</taxon>
        <taxon>Nocardiopsis</taxon>
    </lineage>
</organism>
<dbReference type="InterPro" id="IPR050204">
    <property type="entry name" value="AraC_XylS_family_regulators"/>
</dbReference>
<proteinExistence type="predicted"/>
<dbReference type="GO" id="GO:0043565">
    <property type="term" value="F:sequence-specific DNA binding"/>
    <property type="evidence" value="ECO:0007669"/>
    <property type="project" value="InterPro"/>
</dbReference>
<keyword evidence="2 5" id="KW-0238">DNA-binding</keyword>
<dbReference type="STRING" id="758803.SAMN05421803_101646"/>
<dbReference type="SMART" id="SM00342">
    <property type="entry name" value="HTH_ARAC"/>
    <property type="match status" value="1"/>
</dbReference>
<keyword evidence="1" id="KW-0805">Transcription regulation</keyword>
<dbReference type="Pfam" id="PF12833">
    <property type="entry name" value="HTH_18"/>
    <property type="match status" value="1"/>
</dbReference>
<dbReference type="SUPFAM" id="SSF46689">
    <property type="entry name" value="Homeodomain-like"/>
    <property type="match status" value="1"/>
</dbReference>
<evidence type="ECO:0000259" key="4">
    <source>
        <dbReference type="PROSITE" id="PS01124"/>
    </source>
</evidence>
<dbReference type="PANTHER" id="PTHR46796:SF6">
    <property type="entry name" value="ARAC SUBFAMILY"/>
    <property type="match status" value="1"/>
</dbReference>
<dbReference type="PROSITE" id="PS00041">
    <property type="entry name" value="HTH_ARAC_FAMILY_1"/>
    <property type="match status" value="1"/>
</dbReference>
<dbReference type="InterPro" id="IPR018060">
    <property type="entry name" value="HTH_AraC"/>
</dbReference>
<sequence>MIASEFDTGTIDAADRHEFCRELLYTVPAAPMELTGREPADFGMFQRDLHLGEVRVWNMALRPAVLRRTEALIDRADPGTYNLCLVQQGRMVNVQNAAEAAYGPGDLHVIDTSRPFELTAWNDAGPVVCTGVELPRHLLPLPRAHTDRLAGRRLAGREGIGGLLTGMLTGLTEEPGPYRGGDGPRLGTAVADLVAALFAQALEAEEALEPESRRRSLVLEVRDFVRRNLHDPDLSPGTIAAAHHISVGYLHRLFQEEGRTVAAWVRERRLERVRGLLADPALASVPIHRIAARCGFPQPEAFSRTFRRAYGQAPRDYRHGALHGAGTAPGRP</sequence>
<dbReference type="Gene3D" id="1.10.10.60">
    <property type="entry name" value="Homeodomain-like"/>
    <property type="match status" value="1"/>
</dbReference>
<reference evidence="5 6" key="1">
    <citation type="submission" date="2016-11" db="EMBL/GenBank/DDBJ databases">
        <authorList>
            <person name="Jaros S."/>
            <person name="Januszkiewicz K."/>
            <person name="Wedrychowicz H."/>
        </authorList>
    </citation>
    <scope>NUCLEOTIDE SEQUENCE [LARGE SCALE GENOMIC DNA]</scope>
    <source>
        <strain evidence="5 6">CGMCC 4.5723</strain>
    </source>
</reference>
<dbReference type="RefSeq" id="WP_073374652.1">
    <property type="nucleotide sequence ID" value="NZ_FQZK01000001.1"/>
</dbReference>
<dbReference type="EMBL" id="FQZK01000001">
    <property type="protein sequence ID" value="SHI58148.1"/>
    <property type="molecule type" value="Genomic_DNA"/>
</dbReference>
<protein>
    <submittedName>
        <fullName evidence="5">AraC-type DNA-binding protein</fullName>
    </submittedName>
</protein>
<dbReference type="PROSITE" id="PS01124">
    <property type="entry name" value="HTH_ARAC_FAMILY_2"/>
    <property type="match status" value="1"/>
</dbReference>
<dbReference type="InterPro" id="IPR018062">
    <property type="entry name" value="HTH_AraC-typ_CS"/>
</dbReference>
<dbReference type="AlphaFoldDB" id="A0A1M6CBQ0"/>
<dbReference type="PANTHER" id="PTHR46796">
    <property type="entry name" value="HTH-TYPE TRANSCRIPTIONAL ACTIVATOR RHAS-RELATED"/>
    <property type="match status" value="1"/>
</dbReference>
<dbReference type="InterPro" id="IPR020449">
    <property type="entry name" value="Tscrpt_reg_AraC-type_HTH"/>
</dbReference>
<feature type="domain" description="HTH araC/xylS-type" evidence="4">
    <location>
        <begin position="219"/>
        <end position="320"/>
    </location>
</feature>
<evidence type="ECO:0000313" key="6">
    <source>
        <dbReference type="Proteomes" id="UP000184452"/>
    </source>
</evidence>
<dbReference type="Proteomes" id="UP000184452">
    <property type="component" value="Unassembled WGS sequence"/>
</dbReference>
<accession>A0A1M6CBQ0</accession>
<dbReference type="InterPro" id="IPR009057">
    <property type="entry name" value="Homeodomain-like_sf"/>
</dbReference>
<evidence type="ECO:0000313" key="5">
    <source>
        <dbReference type="EMBL" id="SHI58148.1"/>
    </source>
</evidence>
<keyword evidence="6" id="KW-1185">Reference proteome</keyword>
<dbReference type="PRINTS" id="PR00032">
    <property type="entry name" value="HTHARAC"/>
</dbReference>
<dbReference type="Pfam" id="PF14525">
    <property type="entry name" value="AraC_binding_2"/>
    <property type="match status" value="1"/>
</dbReference>
<gene>
    <name evidence="5" type="ORF">SAMN05421803_101646</name>
</gene>
<dbReference type="GO" id="GO:0003700">
    <property type="term" value="F:DNA-binding transcription factor activity"/>
    <property type="evidence" value="ECO:0007669"/>
    <property type="project" value="InterPro"/>
</dbReference>
<name>A0A1M6CBQ0_9ACTN</name>
<evidence type="ECO:0000256" key="1">
    <source>
        <dbReference type="ARBA" id="ARBA00023015"/>
    </source>
</evidence>